<dbReference type="EMBL" id="KL596650">
    <property type="protein sequence ID" value="KER31095.1"/>
    <property type="molecule type" value="Genomic_DNA"/>
</dbReference>
<dbReference type="CTD" id="20316740"/>
<sequence>MGSREEEAGFETRSFRKIRRTLEGFKNPGTRTADDKNPVNLECVDKIVLNQKNAQTCSHLTRRLQSKERHSKLLSALRALEVILVPVRNCCCNGLNRYQVPAYVRFLSIPRNGHANLTSSNNHSSTVSVLAKSTTFCCKPYCTGSEHVGEARRNVKRAMLAALSAVYPTSRPQDYWILSRSLVLIDTRKSITVGREDDGARKCLKPQVVKSLEKDRDP</sequence>
<dbReference type="Proteomes" id="UP000054324">
    <property type="component" value="Unassembled WGS sequence"/>
</dbReference>
<protein>
    <submittedName>
        <fullName evidence="1">Uncharacterized protein</fullName>
    </submittedName>
</protein>
<accession>A0A075A652</accession>
<evidence type="ECO:0000313" key="1">
    <source>
        <dbReference type="EMBL" id="KER31095.1"/>
    </source>
</evidence>
<dbReference type="GeneID" id="20316740"/>
<dbReference type="RefSeq" id="XP_009165095.1">
    <property type="nucleotide sequence ID" value="XM_009166831.1"/>
</dbReference>
<gene>
    <name evidence="1" type="ORF">T265_02552</name>
</gene>
<evidence type="ECO:0000313" key="2">
    <source>
        <dbReference type="Proteomes" id="UP000054324"/>
    </source>
</evidence>
<reference evidence="1 2" key="1">
    <citation type="submission" date="2013-11" db="EMBL/GenBank/DDBJ databases">
        <title>Opisthorchis viverrini - life in the bile duct.</title>
        <authorList>
            <person name="Young N.D."/>
            <person name="Nagarajan N."/>
            <person name="Lin S.J."/>
            <person name="Korhonen P.K."/>
            <person name="Jex A.R."/>
            <person name="Hall R.S."/>
            <person name="Safavi-Hemami H."/>
            <person name="Kaewkong W."/>
            <person name="Bertrand D."/>
            <person name="Gao S."/>
            <person name="Seet Q."/>
            <person name="Wongkham S."/>
            <person name="Teh B.T."/>
            <person name="Wongkham C."/>
            <person name="Intapan P.M."/>
            <person name="Maleewong W."/>
            <person name="Yang X."/>
            <person name="Hu M."/>
            <person name="Wang Z."/>
            <person name="Hofmann A."/>
            <person name="Sternberg P.W."/>
            <person name="Tan P."/>
            <person name="Wang J."/>
            <person name="Gasser R.B."/>
        </authorList>
    </citation>
    <scope>NUCLEOTIDE SEQUENCE [LARGE SCALE GENOMIC DNA]</scope>
</reference>
<organism evidence="1 2">
    <name type="scientific">Opisthorchis viverrini</name>
    <name type="common">Southeast Asian liver fluke</name>
    <dbReference type="NCBI Taxonomy" id="6198"/>
    <lineage>
        <taxon>Eukaryota</taxon>
        <taxon>Metazoa</taxon>
        <taxon>Spiralia</taxon>
        <taxon>Lophotrochozoa</taxon>
        <taxon>Platyhelminthes</taxon>
        <taxon>Trematoda</taxon>
        <taxon>Digenea</taxon>
        <taxon>Opisthorchiida</taxon>
        <taxon>Opisthorchiata</taxon>
        <taxon>Opisthorchiidae</taxon>
        <taxon>Opisthorchis</taxon>
    </lineage>
</organism>
<dbReference type="KEGG" id="ovi:T265_02552"/>
<name>A0A075A652_OPIVI</name>
<keyword evidence="2" id="KW-1185">Reference proteome</keyword>
<dbReference type="AlphaFoldDB" id="A0A075A652"/>
<proteinExistence type="predicted"/>